<name>A0ABW3L6L5_9BACI</name>
<dbReference type="RefSeq" id="WP_386064129.1">
    <property type="nucleotide sequence ID" value="NZ_JBHTKL010000007.1"/>
</dbReference>
<dbReference type="NCBIfam" id="TIGR02893">
    <property type="entry name" value="spore_yabQ"/>
    <property type="match status" value="1"/>
</dbReference>
<keyword evidence="3" id="KW-1185">Reference proteome</keyword>
<sequence>MTLTTQFLTMLTMIGGGIYLGAAVDTMKRFEKNYRKHVLMNYVIVISFWLLQVLILFYLLYQTNYGELRLYVFLAVLCGFAAYKGLFQQSYRKLLERLIRISLWISTMIKKCFRTFVFKPIIGLWKLLQSIVIWVLTVLLAGILLLLRIVWWPFRLILGLIWRLVPQNIKNYLFAGAGFYDKIKNIIKKWWKKFQK</sequence>
<accession>A0ABW3L6L5</accession>
<dbReference type="Proteomes" id="UP001596990">
    <property type="component" value="Unassembled WGS sequence"/>
</dbReference>
<evidence type="ECO:0000313" key="2">
    <source>
        <dbReference type="EMBL" id="MFD1021154.1"/>
    </source>
</evidence>
<keyword evidence="1" id="KW-0472">Membrane</keyword>
<organism evidence="2 3">
    <name type="scientific">Thalassobacillus hwangdonensis</name>
    <dbReference type="NCBI Taxonomy" id="546108"/>
    <lineage>
        <taxon>Bacteria</taxon>
        <taxon>Bacillati</taxon>
        <taxon>Bacillota</taxon>
        <taxon>Bacilli</taxon>
        <taxon>Bacillales</taxon>
        <taxon>Bacillaceae</taxon>
        <taxon>Thalassobacillus</taxon>
    </lineage>
</organism>
<evidence type="ECO:0000313" key="3">
    <source>
        <dbReference type="Proteomes" id="UP001596990"/>
    </source>
</evidence>
<keyword evidence="1" id="KW-1133">Transmembrane helix</keyword>
<proteinExistence type="predicted"/>
<protein>
    <submittedName>
        <fullName evidence="2">Spore cortex biosynthesis protein YabQ</fullName>
    </submittedName>
</protein>
<feature type="transmembrane region" description="Helical" evidence="1">
    <location>
        <begin position="68"/>
        <end position="87"/>
    </location>
</feature>
<feature type="transmembrane region" description="Helical" evidence="1">
    <location>
        <begin position="6"/>
        <end position="27"/>
    </location>
</feature>
<dbReference type="EMBL" id="JBHTKL010000007">
    <property type="protein sequence ID" value="MFD1021154.1"/>
    <property type="molecule type" value="Genomic_DNA"/>
</dbReference>
<dbReference type="InterPro" id="IPR019074">
    <property type="entry name" value="YabQ"/>
</dbReference>
<reference evidence="3" key="1">
    <citation type="journal article" date="2019" name="Int. J. Syst. Evol. Microbiol.">
        <title>The Global Catalogue of Microorganisms (GCM) 10K type strain sequencing project: providing services to taxonomists for standard genome sequencing and annotation.</title>
        <authorList>
            <consortium name="The Broad Institute Genomics Platform"/>
            <consortium name="The Broad Institute Genome Sequencing Center for Infectious Disease"/>
            <person name="Wu L."/>
            <person name="Ma J."/>
        </authorList>
    </citation>
    <scope>NUCLEOTIDE SEQUENCE [LARGE SCALE GENOMIC DNA]</scope>
    <source>
        <strain evidence="3">CCUG 56607</strain>
    </source>
</reference>
<keyword evidence="1" id="KW-0812">Transmembrane</keyword>
<evidence type="ECO:0000256" key="1">
    <source>
        <dbReference type="SAM" id="Phobius"/>
    </source>
</evidence>
<feature type="transmembrane region" description="Helical" evidence="1">
    <location>
        <begin position="39"/>
        <end position="62"/>
    </location>
</feature>
<comment type="caution">
    <text evidence="2">The sequence shown here is derived from an EMBL/GenBank/DDBJ whole genome shotgun (WGS) entry which is preliminary data.</text>
</comment>
<feature type="transmembrane region" description="Helical" evidence="1">
    <location>
        <begin position="131"/>
        <end position="154"/>
    </location>
</feature>
<gene>
    <name evidence="2" type="primary">yabQ</name>
    <name evidence="2" type="ORF">ACFQ2J_18340</name>
</gene>
<dbReference type="Pfam" id="PF09578">
    <property type="entry name" value="Spore_YabQ"/>
    <property type="match status" value="1"/>
</dbReference>